<feature type="compositionally biased region" description="Low complexity" evidence="1">
    <location>
        <begin position="861"/>
        <end position="883"/>
    </location>
</feature>
<feature type="compositionally biased region" description="Polar residues" evidence="1">
    <location>
        <begin position="741"/>
        <end position="754"/>
    </location>
</feature>
<feature type="region of interest" description="Disordered" evidence="1">
    <location>
        <begin position="822"/>
        <end position="991"/>
    </location>
</feature>
<evidence type="ECO:0000313" key="3">
    <source>
        <dbReference type="Proteomes" id="UP000757232"/>
    </source>
</evidence>
<dbReference type="EMBL" id="LNZH02000215">
    <property type="protein sequence ID" value="OCB84556.1"/>
    <property type="molecule type" value="Genomic_DNA"/>
</dbReference>
<feature type="compositionally biased region" description="Polar residues" evidence="1">
    <location>
        <begin position="1095"/>
        <end position="1107"/>
    </location>
</feature>
<feature type="compositionally biased region" description="Low complexity" evidence="1">
    <location>
        <begin position="578"/>
        <end position="610"/>
    </location>
</feature>
<feature type="compositionally biased region" description="Polar residues" evidence="1">
    <location>
        <begin position="530"/>
        <end position="544"/>
    </location>
</feature>
<feature type="compositionally biased region" description="Polar residues" evidence="1">
    <location>
        <begin position="1029"/>
        <end position="1046"/>
    </location>
</feature>
<feature type="compositionally biased region" description="Polar residues" evidence="1">
    <location>
        <begin position="611"/>
        <end position="647"/>
    </location>
</feature>
<feature type="region of interest" description="Disordered" evidence="1">
    <location>
        <begin position="166"/>
        <end position="385"/>
    </location>
</feature>
<feature type="compositionally biased region" description="Low complexity" evidence="1">
    <location>
        <begin position="1108"/>
        <end position="1129"/>
    </location>
</feature>
<reference evidence="2" key="1">
    <citation type="submission" date="2016-06" db="EMBL/GenBank/DDBJ databases">
        <title>Draft Genome sequence of the fungus Inonotus baumii.</title>
        <authorList>
            <person name="Zhu H."/>
            <person name="Lin W."/>
        </authorList>
    </citation>
    <scope>NUCLEOTIDE SEQUENCE</scope>
    <source>
        <strain evidence="2">821</strain>
    </source>
</reference>
<feature type="compositionally biased region" description="Basic residues" evidence="1">
    <location>
        <begin position="261"/>
        <end position="270"/>
    </location>
</feature>
<protein>
    <submittedName>
        <fullName evidence="2">Uncharacterized protein</fullName>
    </submittedName>
</protein>
<feature type="compositionally biased region" description="Basic and acidic residues" evidence="1">
    <location>
        <begin position="282"/>
        <end position="302"/>
    </location>
</feature>
<dbReference type="AlphaFoldDB" id="A0A9Q5N3I0"/>
<feature type="compositionally biased region" description="Polar residues" evidence="1">
    <location>
        <begin position="1130"/>
        <end position="1139"/>
    </location>
</feature>
<feature type="compositionally biased region" description="Polar residues" evidence="1">
    <location>
        <begin position="1177"/>
        <end position="1196"/>
    </location>
</feature>
<feature type="region of interest" description="Disordered" evidence="1">
    <location>
        <begin position="1092"/>
        <end position="1150"/>
    </location>
</feature>
<organism evidence="2 3">
    <name type="scientific">Sanghuangporus baumii</name>
    <name type="common">Phellinus baumii</name>
    <dbReference type="NCBI Taxonomy" id="108892"/>
    <lineage>
        <taxon>Eukaryota</taxon>
        <taxon>Fungi</taxon>
        <taxon>Dikarya</taxon>
        <taxon>Basidiomycota</taxon>
        <taxon>Agaricomycotina</taxon>
        <taxon>Agaricomycetes</taxon>
        <taxon>Hymenochaetales</taxon>
        <taxon>Hymenochaetaceae</taxon>
        <taxon>Sanghuangporus</taxon>
    </lineage>
</organism>
<feature type="compositionally biased region" description="Low complexity" evidence="1">
    <location>
        <begin position="955"/>
        <end position="991"/>
    </location>
</feature>
<feature type="compositionally biased region" description="Low complexity" evidence="1">
    <location>
        <begin position="1164"/>
        <end position="1176"/>
    </location>
</feature>
<name>A0A9Q5N3I0_SANBA</name>
<feature type="region of interest" description="Disordered" evidence="1">
    <location>
        <begin position="564"/>
        <end position="793"/>
    </location>
</feature>
<gene>
    <name evidence="2" type="ORF">A7U60_g8542</name>
</gene>
<accession>A0A9Q5N3I0</accession>
<sequence length="1196" mass="122879">MDLNVDDAYDLLGHNDMPVRQNGLVQVLRAIADVVLRLSGASALVFLLYYAYGQINDWRERKYKKSVRRKYGIPDGDNDPFNVAYAKVRQQRKDKMYLEVEEELSSTGSASDVRGMTSARQGGTSVSMPHHRVIPLPTLANDAESSGSTTSTVISQQNAEAKKLAQQQMPAQSRFVTPKAKPDITAHDYGMTSAQRKRPLEEQEVGGSSEHKASKEAASLSKETPMKIDGKANTITGPSRGSKRQAASDEDISINGTIGKKVGKRARRQSKKVEEVIDVDENGEHMDVDPILRGKKRDRTEADSSFGGDDELAGSRSRKTRRQGRKSNLSADLDSATPKRGTKRSYEGESTLGSEDGSKSPRKRGKHTPKESHDASVAESMSDASCAGRSIGEEWHANGVTYKVGPDGQRLRQVLLRKRASRYSMPEDSQHPDSRARLEILVETWLNEDEYKAAEKRGEVYAPSKKSKSSEDASPITEPGKQLLWANRQNANRTDGRAAVTPATNGKPRVDPFTLTGKVKRTPDFDSLVESPTGSPGIRQSKSYSKWEKQDLEAEAMARLRKKLEGEKKVLTPPTKLSFQSSSSITDSSSPAPSMATSSSAPASFATSSTQTKPAVGSTTPTISNAFVPTQNGNVAKTATTPSQDTAPSVAPSGQLKPPAVLVTPPQPPKAPSPAFSSVSAFGTKPSGPQPASASAENKQQAAPSIRGATPSSTGPFIQNAFGLKSQDSSTAAANPFAKPSTPSGFSGPTTNGISGDKPPFSFRTTGASQGAKSAATAQPSSFGKLADKPTSSVSSAFTAPVKDTSGSGSSTVGFGVAPQNSFGTGSSKPTVGVTNSAGGSSPSVASIPQAKSGFGAGLKPATPTSTPQTAATTSTIKPTTSAFNFPNPTATNAPANVSSANNAPTSSTSTGSDTTPPLFSFGQFNTQPSTSAAAPTSAGTAPKSTFGAPASQLSSATTAPNATTYAPTSTFGAPATQASSSTTSVQPAMSNTGTAGFGTATSAPATTGAPASTGFSFGSAKLATPSFSSSPFGNTATTSTSSPFNFSGKPSGASSSPFQFGAISAPTVFGGASNTATSAPSFGATAKAAGESSKPFTLGSSNPSGSAFTTTNGTAAPAAQNPTAPFNFGASSTPSNGTAQGGGANAFGTKPAFTFGAGSPFGAPAAAGNAGNTNTQNTSAFGSNTGTSVFAGQKS</sequence>
<feature type="region of interest" description="Disordered" evidence="1">
    <location>
        <begin position="1029"/>
        <end position="1052"/>
    </location>
</feature>
<keyword evidence="3" id="KW-1185">Reference proteome</keyword>
<feature type="compositionally biased region" description="Polar residues" evidence="1">
    <location>
        <begin position="690"/>
        <end position="703"/>
    </location>
</feature>
<proteinExistence type="predicted"/>
<dbReference type="Proteomes" id="UP000757232">
    <property type="component" value="Unassembled WGS sequence"/>
</dbReference>
<comment type="caution">
    <text evidence="2">The sequence shown here is derived from an EMBL/GenBank/DDBJ whole genome shotgun (WGS) entry which is preliminary data.</text>
</comment>
<feature type="compositionally biased region" description="Polar residues" evidence="1">
    <location>
        <begin position="166"/>
        <end position="175"/>
    </location>
</feature>
<evidence type="ECO:0000313" key="2">
    <source>
        <dbReference type="EMBL" id="OCB84556.1"/>
    </source>
</evidence>
<evidence type="ECO:0000256" key="1">
    <source>
        <dbReference type="SAM" id="MobiDB-lite"/>
    </source>
</evidence>
<feature type="region of interest" description="Disordered" evidence="1">
    <location>
        <begin position="1164"/>
        <end position="1196"/>
    </location>
</feature>
<feature type="region of interest" description="Disordered" evidence="1">
    <location>
        <begin position="452"/>
        <end position="549"/>
    </location>
</feature>
<feature type="region of interest" description="Disordered" evidence="1">
    <location>
        <begin position="107"/>
        <end position="130"/>
    </location>
</feature>
<feature type="compositionally biased region" description="Low complexity" evidence="1">
    <location>
        <begin position="927"/>
        <end position="946"/>
    </location>
</feature>
<feature type="compositionally biased region" description="Polar residues" evidence="1">
    <location>
        <begin position="763"/>
        <end position="782"/>
    </location>
</feature>
<dbReference type="OrthoDB" id="9451547at2759"/>
<feature type="compositionally biased region" description="Basic residues" evidence="1">
    <location>
        <begin position="316"/>
        <end position="325"/>
    </location>
</feature>
<feature type="compositionally biased region" description="Low complexity" evidence="1">
    <location>
        <begin position="890"/>
        <end position="918"/>
    </location>
</feature>
<feature type="compositionally biased region" description="Polar residues" evidence="1">
    <location>
        <begin position="822"/>
        <end position="847"/>
    </location>
</feature>
<feature type="compositionally biased region" description="Polar residues" evidence="1">
    <location>
        <begin position="118"/>
        <end position="127"/>
    </location>
</feature>